<dbReference type="Proteomes" id="UP000520814">
    <property type="component" value="Unassembled WGS sequence"/>
</dbReference>
<keyword evidence="4" id="KW-1185">Reference proteome</keyword>
<evidence type="ECO:0000313" key="3">
    <source>
        <dbReference type="EMBL" id="MBB6050544.1"/>
    </source>
</evidence>
<dbReference type="AlphaFoldDB" id="A0A7W9SQV6"/>
<sequence>MKNLLTLATVALTLGTLLSPSFAQDKMGKMDKMGGEKKMAGKMQCAECAKLTKKMGKPTECAACKKMHAAEKTKMGKMGSKMADKSKMSGDKKKM</sequence>
<evidence type="ECO:0008006" key="5">
    <source>
        <dbReference type="Google" id="ProtNLM"/>
    </source>
</evidence>
<evidence type="ECO:0000256" key="1">
    <source>
        <dbReference type="SAM" id="MobiDB-lite"/>
    </source>
</evidence>
<feature type="region of interest" description="Disordered" evidence="1">
    <location>
        <begin position="74"/>
        <end position="95"/>
    </location>
</feature>
<gene>
    <name evidence="3" type="ORF">HNQ39_002335</name>
</gene>
<evidence type="ECO:0000256" key="2">
    <source>
        <dbReference type="SAM" id="SignalP"/>
    </source>
</evidence>
<accession>A0A7W9SQV6</accession>
<dbReference type="EMBL" id="JACHGW010000002">
    <property type="protein sequence ID" value="MBB6050544.1"/>
    <property type="molecule type" value="Genomic_DNA"/>
</dbReference>
<protein>
    <recommendedName>
        <fullName evidence="5">Pentapeptide MXKDX repeat protein</fullName>
    </recommendedName>
</protein>
<dbReference type="RefSeq" id="WP_184195701.1">
    <property type="nucleotide sequence ID" value="NZ_JACHGW010000002.1"/>
</dbReference>
<comment type="caution">
    <text evidence="3">The sequence shown here is derived from an EMBL/GenBank/DDBJ whole genome shotgun (WGS) entry which is preliminary data.</text>
</comment>
<feature type="compositionally biased region" description="Basic and acidic residues" evidence="1">
    <location>
        <begin position="82"/>
        <end position="95"/>
    </location>
</feature>
<evidence type="ECO:0000313" key="4">
    <source>
        <dbReference type="Proteomes" id="UP000520814"/>
    </source>
</evidence>
<feature type="signal peptide" evidence="2">
    <location>
        <begin position="1"/>
        <end position="23"/>
    </location>
</feature>
<reference evidence="3 4" key="1">
    <citation type="submission" date="2020-08" db="EMBL/GenBank/DDBJ databases">
        <title>Genomic Encyclopedia of Type Strains, Phase IV (KMG-IV): sequencing the most valuable type-strain genomes for metagenomic binning, comparative biology and taxonomic classification.</title>
        <authorList>
            <person name="Goeker M."/>
        </authorList>
    </citation>
    <scope>NUCLEOTIDE SEQUENCE [LARGE SCALE GENOMIC DNA]</scope>
    <source>
        <strain evidence="3 4">DSM 23562</strain>
    </source>
</reference>
<name>A0A7W9SQV6_ARMRO</name>
<organism evidence="3 4">
    <name type="scientific">Armatimonas rosea</name>
    <dbReference type="NCBI Taxonomy" id="685828"/>
    <lineage>
        <taxon>Bacteria</taxon>
        <taxon>Bacillati</taxon>
        <taxon>Armatimonadota</taxon>
        <taxon>Armatimonadia</taxon>
        <taxon>Armatimonadales</taxon>
        <taxon>Armatimonadaceae</taxon>
        <taxon>Armatimonas</taxon>
    </lineage>
</organism>
<keyword evidence="2" id="KW-0732">Signal</keyword>
<proteinExistence type="predicted"/>
<feature type="chain" id="PRO_5031384368" description="Pentapeptide MXKDX repeat protein" evidence="2">
    <location>
        <begin position="24"/>
        <end position="95"/>
    </location>
</feature>